<dbReference type="NCBIfam" id="NF047475">
    <property type="entry name" value="GDSL_LA_2490"/>
    <property type="match status" value="1"/>
</dbReference>
<name>A0A6N4QSG4_9LEPT</name>
<feature type="transmembrane region" description="Helical" evidence="2">
    <location>
        <begin position="12"/>
        <end position="29"/>
    </location>
</feature>
<evidence type="ECO:0000313" key="3">
    <source>
        <dbReference type="EMBL" id="TGL82440.1"/>
    </source>
</evidence>
<organism evidence="3 4">
    <name type="scientific">Leptospira yasudae</name>
    <dbReference type="NCBI Taxonomy" id="2202201"/>
    <lineage>
        <taxon>Bacteria</taxon>
        <taxon>Pseudomonadati</taxon>
        <taxon>Spirochaetota</taxon>
        <taxon>Spirochaetia</taxon>
        <taxon>Leptospirales</taxon>
        <taxon>Leptospiraceae</taxon>
        <taxon>Leptospira</taxon>
    </lineage>
</organism>
<dbReference type="InterPro" id="IPR036514">
    <property type="entry name" value="SGNH_hydro_sf"/>
</dbReference>
<dbReference type="Gene3D" id="3.40.50.1110">
    <property type="entry name" value="SGNH hydrolase"/>
    <property type="match status" value="1"/>
</dbReference>
<keyword evidence="2" id="KW-0812">Transmembrane</keyword>
<dbReference type="Proteomes" id="UP000297613">
    <property type="component" value="Unassembled WGS sequence"/>
</dbReference>
<keyword evidence="2" id="KW-1133">Transmembrane helix</keyword>
<sequence>MKGFFIRAGQVLAFFVLVFLGTEILLNLLKAPSLQFYRDQKILHRYNPIYYVDLAPNQDIYIRHFAGKWEGRFRTNSLGMRGLEEADPEKPKLACLGDSLVMGFGVSDEDTFCHQLNGIELKGGRRQALNLAVDAYGSLGAVRRLKDMAPKLKNLKEVLFFVSGNDFTIPDELRAKGMLSDDEVDEIRDKDPSFNRNFQIQFELSRASYTLQALKLAFEQLKVQYAFTKFRLQSEWNSTGLSASSRAEQTPAKYMKDSFFRTPETKCDPNTKTTFEKTNVSPTSTSGATAIPTPDNMSREEYKKQYCPELIPDYFSCVDKEPNLASLEPLPQITQRAYNEMVEYSRANGIRLIVVLMPIQVEEIFCRNRGLYHPLENYALRAAAYFEKKGVPVLKLRKQTEEMCGEVIDSPQGKKFSGIRDYFIPEDGHLTVPGNRWAKRSVEKQLKELEKNAL</sequence>
<feature type="region of interest" description="Disordered" evidence="1">
    <location>
        <begin position="266"/>
        <end position="295"/>
    </location>
</feature>
<evidence type="ECO:0000256" key="1">
    <source>
        <dbReference type="SAM" id="MobiDB-lite"/>
    </source>
</evidence>
<dbReference type="RefSeq" id="WP_135568663.1">
    <property type="nucleotide sequence ID" value="NZ_RQGK01000054.1"/>
</dbReference>
<proteinExistence type="predicted"/>
<gene>
    <name evidence="3" type="ORF">EHQ83_13950</name>
</gene>
<feature type="compositionally biased region" description="Polar residues" evidence="1">
    <location>
        <begin position="270"/>
        <end position="288"/>
    </location>
</feature>
<dbReference type="AlphaFoldDB" id="A0A6N4QSG4"/>
<protein>
    <submittedName>
        <fullName evidence="3">Lipase</fullName>
    </submittedName>
</protein>
<dbReference type="GO" id="GO:0016788">
    <property type="term" value="F:hydrolase activity, acting on ester bonds"/>
    <property type="evidence" value="ECO:0007669"/>
    <property type="project" value="UniProtKB-ARBA"/>
</dbReference>
<evidence type="ECO:0000313" key="4">
    <source>
        <dbReference type="Proteomes" id="UP000297613"/>
    </source>
</evidence>
<dbReference type="EMBL" id="RQGM01000057">
    <property type="protein sequence ID" value="TGL82440.1"/>
    <property type="molecule type" value="Genomic_DNA"/>
</dbReference>
<keyword evidence="2" id="KW-0472">Membrane</keyword>
<accession>A0A6N4QSG4</accession>
<dbReference type="SUPFAM" id="SSF52266">
    <property type="entry name" value="SGNH hydrolase"/>
    <property type="match status" value="1"/>
</dbReference>
<reference evidence="3 4" key="1">
    <citation type="journal article" date="2019" name="PLoS Negl. Trop. Dis.">
        <title>Revisiting the worldwide diversity of Leptospira species in the environment.</title>
        <authorList>
            <person name="Vincent A.T."/>
            <person name="Schiettekatte O."/>
            <person name="Bourhy P."/>
            <person name="Veyrier F.J."/>
            <person name="Picardeau M."/>
        </authorList>
    </citation>
    <scope>NUCLEOTIDE SEQUENCE [LARGE SCALE GENOMIC DNA]</scope>
    <source>
        <strain evidence="3 4">201702445</strain>
    </source>
</reference>
<evidence type="ECO:0000256" key="2">
    <source>
        <dbReference type="SAM" id="Phobius"/>
    </source>
</evidence>
<comment type="caution">
    <text evidence="3">The sequence shown here is derived from an EMBL/GenBank/DDBJ whole genome shotgun (WGS) entry which is preliminary data.</text>
</comment>